<gene>
    <name evidence="6" type="ORF">SAMN02910354_01952</name>
</gene>
<evidence type="ECO:0000256" key="1">
    <source>
        <dbReference type="ARBA" id="ARBA00009437"/>
    </source>
</evidence>
<organism evidence="6 7">
    <name type="scientific">Basfia succiniciproducens</name>
    <dbReference type="NCBI Taxonomy" id="653940"/>
    <lineage>
        <taxon>Bacteria</taxon>
        <taxon>Pseudomonadati</taxon>
        <taxon>Pseudomonadota</taxon>
        <taxon>Gammaproteobacteria</taxon>
        <taxon>Pasteurellales</taxon>
        <taxon>Pasteurellaceae</taxon>
        <taxon>Basfia</taxon>
    </lineage>
</organism>
<protein>
    <submittedName>
        <fullName evidence="6">Transcriptional regulator, LysR family</fullName>
    </submittedName>
</protein>
<evidence type="ECO:0000313" key="7">
    <source>
        <dbReference type="Proteomes" id="UP000199588"/>
    </source>
</evidence>
<evidence type="ECO:0000313" key="6">
    <source>
        <dbReference type="EMBL" id="SCY23543.1"/>
    </source>
</evidence>
<dbReference type="CDD" id="cd08422">
    <property type="entry name" value="PBP2_CrgA_like"/>
    <property type="match status" value="1"/>
</dbReference>
<dbReference type="InterPro" id="IPR036388">
    <property type="entry name" value="WH-like_DNA-bd_sf"/>
</dbReference>
<dbReference type="RefSeq" id="WP_090656537.1">
    <property type="nucleotide sequence ID" value="NZ_CP015031.1"/>
</dbReference>
<dbReference type="SUPFAM" id="SSF53850">
    <property type="entry name" value="Periplasmic binding protein-like II"/>
    <property type="match status" value="1"/>
</dbReference>
<dbReference type="EMBL" id="FMUQ01000018">
    <property type="protein sequence ID" value="SCY23543.1"/>
    <property type="molecule type" value="Genomic_DNA"/>
</dbReference>
<comment type="similarity">
    <text evidence="1">Belongs to the LysR transcriptional regulatory family.</text>
</comment>
<evidence type="ECO:0000256" key="2">
    <source>
        <dbReference type="ARBA" id="ARBA00023015"/>
    </source>
</evidence>
<dbReference type="PROSITE" id="PS50931">
    <property type="entry name" value="HTH_LYSR"/>
    <property type="match status" value="1"/>
</dbReference>
<keyword evidence="3" id="KW-0238">DNA-binding</keyword>
<keyword evidence="4" id="KW-0804">Transcription</keyword>
<evidence type="ECO:0000256" key="4">
    <source>
        <dbReference type="ARBA" id="ARBA00023163"/>
    </source>
</evidence>
<dbReference type="Pfam" id="PF00126">
    <property type="entry name" value="HTH_1"/>
    <property type="match status" value="1"/>
</dbReference>
<evidence type="ECO:0000259" key="5">
    <source>
        <dbReference type="PROSITE" id="PS50931"/>
    </source>
</evidence>
<evidence type="ECO:0000256" key="3">
    <source>
        <dbReference type="ARBA" id="ARBA00023125"/>
    </source>
</evidence>
<dbReference type="PANTHER" id="PTHR30537:SF5">
    <property type="entry name" value="HTH-TYPE TRANSCRIPTIONAL ACTIVATOR TTDR-RELATED"/>
    <property type="match status" value="1"/>
</dbReference>
<dbReference type="InterPro" id="IPR000847">
    <property type="entry name" value="LysR_HTH_N"/>
</dbReference>
<name>A0A1G5E962_9PAST</name>
<dbReference type="Pfam" id="PF03466">
    <property type="entry name" value="LysR_substrate"/>
    <property type="match status" value="1"/>
</dbReference>
<dbReference type="InterPro" id="IPR058163">
    <property type="entry name" value="LysR-type_TF_proteobact-type"/>
</dbReference>
<comment type="caution">
    <text evidence="6">The sequence shown here is derived from an EMBL/GenBank/DDBJ whole genome shotgun (WGS) entry which is preliminary data.</text>
</comment>
<keyword evidence="2" id="KW-0805">Transcription regulation</keyword>
<accession>A0A1G5E962</accession>
<dbReference type="Proteomes" id="UP000199588">
    <property type="component" value="Unassembled WGS sequence"/>
</dbReference>
<dbReference type="InterPro" id="IPR036390">
    <property type="entry name" value="WH_DNA-bd_sf"/>
</dbReference>
<dbReference type="SUPFAM" id="SSF46785">
    <property type="entry name" value="Winged helix' DNA-binding domain"/>
    <property type="match status" value="1"/>
</dbReference>
<proteinExistence type="inferred from homology"/>
<dbReference type="Gene3D" id="1.10.10.10">
    <property type="entry name" value="Winged helix-like DNA-binding domain superfamily/Winged helix DNA-binding domain"/>
    <property type="match status" value="1"/>
</dbReference>
<dbReference type="PANTHER" id="PTHR30537">
    <property type="entry name" value="HTH-TYPE TRANSCRIPTIONAL REGULATOR"/>
    <property type="match status" value="1"/>
</dbReference>
<dbReference type="Gene3D" id="3.40.190.290">
    <property type="match status" value="1"/>
</dbReference>
<keyword evidence="7" id="KW-1185">Reference proteome</keyword>
<feature type="domain" description="HTH lysR-type" evidence="5">
    <location>
        <begin position="1"/>
        <end position="63"/>
    </location>
</feature>
<reference evidence="6 7" key="1">
    <citation type="submission" date="2016-10" db="EMBL/GenBank/DDBJ databases">
        <authorList>
            <person name="Varghese N."/>
            <person name="Submissions S."/>
        </authorList>
    </citation>
    <scope>NUCLEOTIDE SEQUENCE [LARGE SCALE GENOMIC DNA]</scope>
    <source>
        <strain evidence="6 7">DSM 22022</strain>
    </source>
</reference>
<dbReference type="InterPro" id="IPR005119">
    <property type="entry name" value="LysR_subst-bd"/>
</dbReference>
<sequence length="305" mass="33918">MNTKNTSVYALKLFLQVLELGSLSEVARRENLSASMLSRLIKQLEDDWGAALFYRNTRAITPTETGLLLAEYARQIVSQFQAAEQAITAQTAEIAGTVCINAPVFFGQLHIIPHLAELQARYPNLIINLVQTDDYIDPFTDSTDIIFRLAPLNDSSLKVRILAQQHFCLAASPSYLQKYGTPKAPADLAKHHALFYKGKTGTLRWLLQEGENWQACSPKIALTSNNGNAIATACVQGMGIALLANWAASDLLKEGKVVRLLPEYNFSTQTVPVYVAMLYPQTAFISPSVRAVLDYFREIFQDKSW</sequence>